<feature type="domain" description="Alpha-L-rhamnosidase concanavalin-like" evidence="4">
    <location>
        <begin position="542"/>
        <end position="645"/>
    </location>
</feature>
<gene>
    <name evidence="8" type="ORF">GCM10010191_94150</name>
</gene>
<feature type="domain" description="Alpha-L-rhamnosidase six-hairpin glycosidase" evidence="6">
    <location>
        <begin position="651"/>
        <end position="990"/>
    </location>
</feature>
<dbReference type="Gene3D" id="2.60.420.10">
    <property type="entry name" value="Maltose phosphorylase, domain 3"/>
    <property type="match status" value="1"/>
</dbReference>
<evidence type="ECO:0000259" key="4">
    <source>
        <dbReference type="Pfam" id="PF05592"/>
    </source>
</evidence>
<dbReference type="Proteomes" id="UP001501231">
    <property type="component" value="Unassembled WGS sequence"/>
</dbReference>
<organism evidence="8 9">
    <name type="scientific">Actinomadura vinacea</name>
    <dbReference type="NCBI Taxonomy" id="115336"/>
    <lineage>
        <taxon>Bacteria</taxon>
        <taxon>Bacillati</taxon>
        <taxon>Actinomycetota</taxon>
        <taxon>Actinomycetes</taxon>
        <taxon>Streptosporangiales</taxon>
        <taxon>Thermomonosporaceae</taxon>
        <taxon>Actinomadura</taxon>
    </lineage>
</organism>
<dbReference type="PIRSF" id="PIRSF010631">
    <property type="entry name" value="A-rhamnsds"/>
    <property type="match status" value="1"/>
</dbReference>
<dbReference type="SUPFAM" id="SSF48208">
    <property type="entry name" value="Six-hairpin glycosidases"/>
    <property type="match status" value="1"/>
</dbReference>
<keyword evidence="3 8" id="KW-0378">Hydrolase</keyword>
<dbReference type="InterPro" id="IPR008928">
    <property type="entry name" value="6-hairpin_glycosidase_sf"/>
</dbReference>
<dbReference type="EC" id="3.2.1.40" evidence="2"/>
<evidence type="ECO:0000256" key="2">
    <source>
        <dbReference type="ARBA" id="ARBA00012652"/>
    </source>
</evidence>
<dbReference type="PROSITE" id="PS51318">
    <property type="entry name" value="TAT"/>
    <property type="match status" value="1"/>
</dbReference>
<comment type="caution">
    <text evidence="8">The sequence shown here is derived from an EMBL/GenBank/DDBJ whole genome shotgun (WGS) entry which is preliminary data.</text>
</comment>
<evidence type="ECO:0000256" key="1">
    <source>
        <dbReference type="ARBA" id="ARBA00001445"/>
    </source>
</evidence>
<dbReference type="PANTHER" id="PTHR33307:SF6">
    <property type="entry name" value="ALPHA-RHAMNOSIDASE (EUROFUNG)-RELATED"/>
    <property type="match status" value="1"/>
</dbReference>
<dbReference type="RefSeq" id="WP_344598570.1">
    <property type="nucleotide sequence ID" value="NZ_BAAARW010000050.1"/>
</dbReference>
<dbReference type="InterPro" id="IPR035396">
    <property type="entry name" value="Bac_rhamnosid6H"/>
</dbReference>
<evidence type="ECO:0000259" key="6">
    <source>
        <dbReference type="Pfam" id="PF17389"/>
    </source>
</evidence>
<comment type="catalytic activity">
    <reaction evidence="1">
        <text>Hydrolysis of terminal non-reducing alpha-L-rhamnose residues in alpha-L-rhamnosides.</text>
        <dbReference type="EC" id="3.2.1.40"/>
    </reaction>
</comment>
<dbReference type="InterPro" id="IPR012341">
    <property type="entry name" value="6hp_glycosidase-like_sf"/>
</dbReference>
<evidence type="ECO:0000313" key="8">
    <source>
        <dbReference type="EMBL" id="GAA2459140.1"/>
    </source>
</evidence>
<dbReference type="EMBL" id="BAAARW010000050">
    <property type="protein sequence ID" value="GAA2459140.1"/>
    <property type="molecule type" value="Genomic_DNA"/>
</dbReference>
<evidence type="ECO:0000259" key="5">
    <source>
        <dbReference type="Pfam" id="PF08531"/>
    </source>
</evidence>
<evidence type="ECO:0000259" key="7">
    <source>
        <dbReference type="Pfam" id="PF17390"/>
    </source>
</evidence>
<dbReference type="Gene3D" id="2.60.40.10">
    <property type="entry name" value="Immunoglobulins"/>
    <property type="match status" value="1"/>
</dbReference>
<dbReference type="InterPro" id="IPR006311">
    <property type="entry name" value="TAT_signal"/>
</dbReference>
<dbReference type="Gene3D" id="1.50.10.10">
    <property type="match status" value="1"/>
</dbReference>
<dbReference type="Pfam" id="PF17390">
    <property type="entry name" value="Bac_rhamnosid_C"/>
    <property type="match status" value="1"/>
</dbReference>
<reference evidence="8 9" key="1">
    <citation type="journal article" date="2019" name="Int. J. Syst. Evol. Microbiol.">
        <title>The Global Catalogue of Microorganisms (GCM) 10K type strain sequencing project: providing services to taxonomists for standard genome sequencing and annotation.</title>
        <authorList>
            <consortium name="The Broad Institute Genomics Platform"/>
            <consortium name="The Broad Institute Genome Sequencing Center for Infectious Disease"/>
            <person name="Wu L."/>
            <person name="Ma J."/>
        </authorList>
    </citation>
    <scope>NUCLEOTIDE SEQUENCE [LARGE SCALE GENOMIC DNA]</scope>
    <source>
        <strain evidence="8 9">JCM 3325</strain>
    </source>
</reference>
<dbReference type="Gene3D" id="2.60.120.260">
    <property type="entry name" value="Galactose-binding domain-like"/>
    <property type="match status" value="2"/>
</dbReference>
<proteinExistence type="predicted"/>
<feature type="domain" description="Bacterial alpha-L-rhamnosidase N-terminal" evidence="5">
    <location>
        <begin position="362"/>
        <end position="530"/>
    </location>
</feature>
<dbReference type="InterPro" id="IPR013737">
    <property type="entry name" value="Bac_rhamnosid_N"/>
</dbReference>
<accession>A0ABN3KGQ4</accession>
<dbReference type="Gene3D" id="2.60.120.560">
    <property type="entry name" value="Exo-inulinase, domain 1"/>
    <property type="match status" value="1"/>
</dbReference>
<sequence>MNEDSIGRDGLSRRHVLQIGTATGAGAVVAWGPLGDGTAQAADGTAPAGLTVEYARNPLGLDVARPRLGWITPERTVRQTAYQVQVTGDRDDLVWDSGKVGSAANAQVEYAGPALKSRTRYHWRVRIWDEQGRASQWSGPSWWEMGLLAPRDWQAQWIGGRQAQDHDWADPKVTFAFTLSGGALSFLFRARPNGKTYGDTYDWKITEVEGAPTIVAQVRTYPGGSGSDTRLTTLKQIPIPGLAPGGLKGGRHTLVIETRGDTITTWFDGKRIDTLTDGTHRSGSVGFRSDEAGAGVVHEVSVETGGRRAFHTDFEGGADPFTGGDPAEGGLAVAAKATGKDIVLPIANPAPLLRHEFNVRGRVARARLYVAAGGFPKLTLNGAAVGDAAIETGFTAYDKRVLYRTYDVTGEVRPGANVLGAELGRGWYGLADPNEWYWHQAPWHAAPCLKGQLEITFTDGRRQVIATGGSWRAADGPTTYDSIYSGEHHDARREPRGWRRAGFDDRSWPAAAVVGGPKGALAAAHLEPIKPVDAVEPVSVKEVRPGVWVYDFGRIFAGWVRLDVSGPAGRTVSLFHSEKLEADGTASAAANRLIDTQIQTDRYTLSGRGREEWEPSFGYKGFRYVQVEGYPGTPSKRALSGRVVHSSVASSGTFNSSDDLINKIQAAARNTLLNNTHGFVTDTPTYEKNGWTGDAQASALAAVLNFDMARVWTKWLADFRDAQSDKGEIPEIVPSTPQYGYEGTPGWNMIWGPVPSWDAALFVLPWEMYLAYGDTRILAQMHGAQRKLLEYTRTYFTADHRYNNTNNTFLGDYAGTGPYGPLDATASAYYYFMADTLARSADILGDRAPAAKYRGLAAGIREAYNNRYWGGSFYRTDGQPYSQTQNALPLAFGMVPDGKAPGVAKSLNDDIVAKDHHLTAGVFPSRFLLTALSDHGYTDTVHRVATRTDQPSWGFWIENGHSTMFEGWALTSRSHDHHYWALISSWFHQSLAGIRPAEPGYRRLTIRPRVPSSGLDRVRGSQRTGQGLVESAWTKHETPSGNRLELRVRIPGNTAAEVWVPGRRGETPSGARHVRDEDGHSVYQVPAGSHTFRSTLEGA</sequence>
<evidence type="ECO:0000313" key="9">
    <source>
        <dbReference type="Proteomes" id="UP001501231"/>
    </source>
</evidence>
<dbReference type="PANTHER" id="PTHR33307">
    <property type="entry name" value="ALPHA-RHAMNOSIDASE (EUROFUNG)"/>
    <property type="match status" value="1"/>
</dbReference>
<evidence type="ECO:0000256" key="3">
    <source>
        <dbReference type="ARBA" id="ARBA00022801"/>
    </source>
</evidence>
<dbReference type="InterPro" id="IPR008902">
    <property type="entry name" value="Rhamnosid_concanavalin"/>
</dbReference>
<dbReference type="GO" id="GO:0016787">
    <property type="term" value="F:hydrolase activity"/>
    <property type="evidence" value="ECO:0007669"/>
    <property type="project" value="UniProtKB-KW"/>
</dbReference>
<dbReference type="InterPro" id="IPR016007">
    <property type="entry name" value="Alpha_rhamnosid"/>
</dbReference>
<dbReference type="Pfam" id="PF25788">
    <property type="entry name" value="Ig_Rha78A_N"/>
    <property type="match status" value="1"/>
</dbReference>
<feature type="domain" description="Alpha-L-rhamnosidase C-terminal" evidence="7">
    <location>
        <begin position="993"/>
        <end position="1068"/>
    </location>
</feature>
<dbReference type="InterPro" id="IPR013783">
    <property type="entry name" value="Ig-like_fold"/>
</dbReference>
<dbReference type="Pfam" id="PF17389">
    <property type="entry name" value="Bac_rhamnosid6H"/>
    <property type="match status" value="1"/>
</dbReference>
<keyword evidence="9" id="KW-1185">Reference proteome</keyword>
<protein>
    <recommendedName>
        <fullName evidence="2">alpha-L-rhamnosidase</fullName>
        <ecNumber evidence="2">3.2.1.40</ecNumber>
    </recommendedName>
</protein>
<dbReference type="Pfam" id="PF05592">
    <property type="entry name" value="Bac_rhamnosid"/>
    <property type="match status" value="1"/>
</dbReference>
<dbReference type="InterPro" id="IPR035398">
    <property type="entry name" value="Bac_rhamnosid_C"/>
</dbReference>
<name>A0ABN3KGQ4_9ACTN</name>
<dbReference type="Pfam" id="PF08531">
    <property type="entry name" value="Bac_rhamnosid_N"/>
    <property type="match status" value="1"/>
</dbReference>